<evidence type="ECO:0000313" key="3">
    <source>
        <dbReference type="Proteomes" id="UP000509346"/>
    </source>
</evidence>
<dbReference type="NCBIfam" id="TIGR01549">
    <property type="entry name" value="HAD-SF-IA-v1"/>
    <property type="match status" value="1"/>
</dbReference>
<dbReference type="Pfam" id="PF00702">
    <property type="entry name" value="Hydrolase"/>
    <property type="match status" value="1"/>
</dbReference>
<gene>
    <name evidence="2" type="ORF">HZS54_09570</name>
</gene>
<dbReference type="GO" id="GO:0016787">
    <property type="term" value="F:hydrolase activity"/>
    <property type="evidence" value="ECO:0007669"/>
    <property type="project" value="UniProtKB-KW"/>
</dbReference>
<keyword evidence="2" id="KW-0378">Hydrolase</keyword>
<dbReference type="InterPro" id="IPR023214">
    <property type="entry name" value="HAD_sf"/>
</dbReference>
<dbReference type="OrthoDB" id="131325at2157"/>
<comment type="similarity">
    <text evidence="1">Belongs to the HAD-like hydrolase superfamily.</text>
</comment>
<name>A0A7D5TGP8_9EURY</name>
<dbReference type="PANTHER" id="PTHR47478:SF1">
    <property type="entry name" value="PYRIMIDINE 5'-NUCLEOTIDASE YJJG"/>
    <property type="match status" value="1"/>
</dbReference>
<dbReference type="InterPro" id="IPR036412">
    <property type="entry name" value="HAD-like_sf"/>
</dbReference>
<dbReference type="PANTHER" id="PTHR47478">
    <property type="match status" value="1"/>
</dbReference>
<dbReference type="SFLD" id="SFLDS00003">
    <property type="entry name" value="Haloacid_Dehalogenase"/>
    <property type="match status" value="1"/>
</dbReference>
<dbReference type="RefSeq" id="WP_179922261.1">
    <property type="nucleotide sequence ID" value="NZ_CP058909.1"/>
</dbReference>
<dbReference type="SUPFAM" id="SSF56784">
    <property type="entry name" value="HAD-like"/>
    <property type="match status" value="1"/>
</dbReference>
<dbReference type="SFLD" id="SFLDG01129">
    <property type="entry name" value="C1.5:_HAD__Beta-PGM__Phosphata"/>
    <property type="match status" value="1"/>
</dbReference>
<evidence type="ECO:0000313" key="2">
    <source>
        <dbReference type="EMBL" id="QLH81856.1"/>
    </source>
</evidence>
<reference evidence="2 3" key="1">
    <citation type="submission" date="2020-07" db="EMBL/GenBank/DDBJ databases">
        <title>Halosimplex litoreum sp. nov. and Halosimplex rubrum sp. nov., isolated from different salt environments.</title>
        <authorList>
            <person name="Cui H."/>
        </authorList>
    </citation>
    <scope>NUCLEOTIDE SEQUENCE [LARGE SCALE GENOMIC DNA]</scope>
    <source>
        <strain evidence="2 3">R2</strain>
    </source>
</reference>
<protein>
    <submittedName>
        <fullName evidence="2">HAD family hydrolase</fullName>
    </submittedName>
</protein>
<organism evidence="2 3">
    <name type="scientific">Halosimplex pelagicum</name>
    <dbReference type="NCBI Taxonomy" id="869886"/>
    <lineage>
        <taxon>Archaea</taxon>
        <taxon>Methanobacteriati</taxon>
        <taxon>Methanobacteriota</taxon>
        <taxon>Stenosarchaea group</taxon>
        <taxon>Halobacteria</taxon>
        <taxon>Halobacteriales</taxon>
        <taxon>Haloarculaceae</taxon>
        <taxon>Halosimplex</taxon>
    </lineage>
</organism>
<evidence type="ECO:0000256" key="1">
    <source>
        <dbReference type="ARBA" id="ARBA00007958"/>
    </source>
</evidence>
<dbReference type="PRINTS" id="PR00413">
    <property type="entry name" value="HADHALOGNASE"/>
</dbReference>
<keyword evidence="3" id="KW-1185">Reference proteome</keyword>
<dbReference type="EMBL" id="CP058909">
    <property type="protein sequence ID" value="QLH81856.1"/>
    <property type="molecule type" value="Genomic_DNA"/>
</dbReference>
<dbReference type="InterPro" id="IPR006439">
    <property type="entry name" value="HAD-SF_hydro_IA"/>
</dbReference>
<dbReference type="GeneID" id="56082837"/>
<dbReference type="Proteomes" id="UP000509346">
    <property type="component" value="Chromosome"/>
</dbReference>
<dbReference type="InterPro" id="IPR052550">
    <property type="entry name" value="Pyrimidine_5'-ntase_YjjG"/>
</dbReference>
<dbReference type="AlphaFoldDB" id="A0A7D5TGP8"/>
<proteinExistence type="inferred from homology"/>
<accession>A0A7D5TGP8</accession>
<sequence length="209" mass="22834">MAAIFFDVDGTLVRWRGDYADVLTDAFERAAGTHRGEWLDHYDERFFHHFGAFADDPYRRAFADVCDEHAVGCDPEALAEALVAAEFDAVEPVPGVEAAVDALADRHTLGILTNGVPDVQFGKVAEIGLLDRFDARVASHDPEIGATKPDSDIYEAAKARVDAERYVMVGDDREPDVDGAREHGFETVHVDATASDLSAPDFRTLATLL</sequence>
<dbReference type="Gene3D" id="3.40.50.1000">
    <property type="entry name" value="HAD superfamily/HAD-like"/>
    <property type="match status" value="1"/>
</dbReference>
<dbReference type="NCBIfam" id="TIGR01509">
    <property type="entry name" value="HAD-SF-IA-v3"/>
    <property type="match status" value="1"/>
</dbReference>
<dbReference type="KEGG" id="hpel:HZS54_09570"/>